<dbReference type="Pfam" id="PF13333">
    <property type="entry name" value="rve_2"/>
    <property type="match status" value="1"/>
</dbReference>
<name>A0A1S1PXM3_9ACTN</name>
<dbReference type="EMBL" id="MAXA01000229">
    <property type="protein sequence ID" value="OHV25685.1"/>
    <property type="molecule type" value="Genomic_DNA"/>
</dbReference>
<reference evidence="3" key="1">
    <citation type="submission" date="2016-07" db="EMBL/GenBank/DDBJ databases">
        <title>Frankia sp. NRRL B-16219 Genome sequencing.</title>
        <authorList>
            <person name="Ghodhbane-Gtari F."/>
            <person name="Swanson E."/>
            <person name="Gueddou A."/>
            <person name="Louati M."/>
            <person name="Nouioui I."/>
            <person name="Hezbri K."/>
            <person name="Abebe-Akele F."/>
            <person name="Simpson S."/>
            <person name="Morris K."/>
            <person name="Thomas K."/>
            <person name="Gtari M."/>
            <person name="Tisa L.S."/>
        </authorList>
    </citation>
    <scope>NUCLEOTIDE SEQUENCE [LARGE SCALE GENOMIC DNA]</scope>
    <source>
        <strain evidence="3">NRRL B-16219</strain>
    </source>
</reference>
<evidence type="ECO:0000313" key="3">
    <source>
        <dbReference type="Proteomes" id="UP000179769"/>
    </source>
</evidence>
<feature type="domain" description="Integrase catalytic" evidence="1">
    <location>
        <begin position="7"/>
        <end position="60"/>
    </location>
</feature>
<dbReference type="PANTHER" id="PTHR46889:SF4">
    <property type="entry name" value="TRANSPOSASE INSO FOR INSERTION SEQUENCE ELEMENT IS911B-RELATED"/>
    <property type="match status" value="1"/>
</dbReference>
<dbReference type="InterPro" id="IPR050900">
    <property type="entry name" value="Transposase_IS3/IS150/IS904"/>
</dbReference>
<accession>A0A1S1PXM3</accession>
<protein>
    <recommendedName>
        <fullName evidence="1">Integrase catalytic domain-containing protein</fullName>
    </recommendedName>
</protein>
<dbReference type="InterPro" id="IPR001584">
    <property type="entry name" value="Integrase_cat-core"/>
</dbReference>
<proteinExistence type="predicted"/>
<evidence type="ECO:0000313" key="2">
    <source>
        <dbReference type="EMBL" id="OHV25685.1"/>
    </source>
</evidence>
<comment type="caution">
    <text evidence="2">The sequence shown here is derived from an EMBL/GenBank/DDBJ whole genome shotgun (WGS) entry which is preliminary data.</text>
</comment>
<dbReference type="Proteomes" id="UP000179769">
    <property type="component" value="Unassembled WGS sequence"/>
</dbReference>
<dbReference type="SUPFAM" id="SSF53098">
    <property type="entry name" value="Ribonuclease H-like"/>
    <property type="match status" value="1"/>
</dbReference>
<evidence type="ECO:0000259" key="1">
    <source>
        <dbReference type="Pfam" id="PF13333"/>
    </source>
</evidence>
<sequence length="69" mass="8270">MINAVIESFFATLECELLDRTNFTTHDEARAAIFDFIEGFYNRRRRHSTNGYLSPYDHETRFYEYHQAA</sequence>
<dbReference type="PANTHER" id="PTHR46889">
    <property type="entry name" value="TRANSPOSASE INSF FOR INSERTION SEQUENCE IS3B-RELATED"/>
    <property type="match status" value="1"/>
</dbReference>
<gene>
    <name evidence="2" type="ORF">BBK14_21900</name>
</gene>
<organism evidence="2 3">
    <name type="scientific">Parafrankia soli</name>
    <dbReference type="NCBI Taxonomy" id="2599596"/>
    <lineage>
        <taxon>Bacteria</taxon>
        <taxon>Bacillati</taxon>
        <taxon>Actinomycetota</taxon>
        <taxon>Actinomycetes</taxon>
        <taxon>Frankiales</taxon>
        <taxon>Frankiaceae</taxon>
        <taxon>Parafrankia</taxon>
    </lineage>
</organism>
<dbReference type="AlphaFoldDB" id="A0A1S1PXM3"/>
<keyword evidence="3" id="KW-1185">Reference proteome</keyword>
<dbReference type="GO" id="GO:0015074">
    <property type="term" value="P:DNA integration"/>
    <property type="evidence" value="ECO:0007669"/>
    <property type="project" value="InterPro"/>
</dbReference>
<dbReference type="InterPro" id="IPR012337">
    <property type="entry name" value="RNaseH-like_sf"/>
</dbReference>